<evidence type="ECO:0000259" key="3">
    <source>
        <dbReference type="SMART" id="SM00822"/>
    </source>
</evidence>
<dbReference type="PANTHER" id="PTHR42760">
    <property type="entry name" value="SHORT-CHAIN DEHYDROGENASES/REDUCTASES FAMILY MEMBER"/>
    <property type="match status" value="1"/>
</dbReference>
<dbReference type="Pfam" id="PF13561">
    <property type="entry name" value="adh_short_C2"/>
    <property type="match status" value="1"/>
</dbReference>
<feature type="domain" description="Ketoreductase" evidence="3">
    <location>
        <begin position="24"/>
        <end position="214"/>
    </location>
</feature>
<dbReference type="SMART" id="SM00822">
    <property type="entry name" value="PKS_KR"/>
    <property type="match status" value="1"/>
</dbReference>
<dbReference type="FunFam" id="3.40.50.720:FF:000084">
    <property type="entry name" value="Short-chain dehydrogenase reductase"/>
    <property type="match status" value="1"/>
</dbReference>
<evidence type="ECO:0000256" key="1">
    <source>
        <dbReference type="ARBA" id="ARBA00006484"/>
    </source>
</evidence>
<reference evidence="4" key="1">
    <citation type="submission" date="2020-06" db="EMBL/GenBank/DDBJ databases">
        <authorList>
            <consortium name="Plant Systems Biology data submission"/>
        </authorList>
    </citation>
    <scope>NUCLEOTIDE SEQUENCE</scope>
    <source>
        <strain evidence="4">D6</strain>
    </source>
</reference>
<dbReference type="CDD" id="cd05233">
    <property type="entry name" value="SDR_c"/>
    <property type="match status" value="1"/>
</dbReference>
<dbReference type="GO" id="GO:0006633">
    <property type="term" value="P:fatty acid biosynthetic process"/>
    <property type="evidence" value="ECO:0007669"/>
    <property type="project" value="TreeGrafter"/>
</dbReference>
<dbReference type="GO" id="GO:0048038">
    <property type="term" value="F:quinone binding"/>
    <property type="evidence" value="ECO:0007669"/>
    <property type="project" value="TreeGrafter"/>
</dbReference>
<evidence type="ECO:0000256" key="2">
    <source>
        <dbReference type="ARBA" id="ARBA00023002"/>
    </source>
</evidence>
<dbReference type="SUPFAM" id="SSF51735">
    <property type="entry name" value="NAD(P)-binding Rossmann-fold domains"/>
    <property type="match status" value="1"/>
</dbReference>
<proteinExistence type="inferred from homology"/>
<dbReference type="NCBIfam" id="NF004847">
    <property type="entry name" value="PRK06198.1"/>
    <property type="match status" value="1"/>
</dbReference>
<keyword evidence="2" id="KW-0560">Oxidoreductase</keyword>
<organism evidence="4 5">
    <name type="scientific">Seminavis robusta</name>
    <dbReference type="NCBI Taxonomy" id="568900"/>
    <lineage>
        <taxon>Eukaryota</taxon>
        <taxon>Sar</taxon>
        <taxon>Stramenopiles</taxon>
        <taxon>Ochrophyta</taxon>
        <taxon>Bacillariophyta</taxon>
        <taxon>Bacillariophyceae</taxon>
        <taxon>Bacillariophycidae</taxon>
        <taxon>Naviculales</taxon>
        <taxon>Naviculaceae</taxon>
        <taxon>Seminavis</taxon>
    </lineage>
</organism>
<evidence type="ECO:0000313" key="5">
    <source>
        <dbReference type="Proteomes" id="UP001153069"/>
    </source>
</evidence>
<dbReference type="InterPro" id="IPR002347">
    <property type="entry name" value="SDR_fam"/>
</dbReference>
<dbReference type="InterPro" id="IPR036291">
    <property type="entry name" value="NAD(P)-bd_dom_sf"/>
</dbReference>
<name>A0A9N8DAC5_9STRA</name>
<dbReference type="Proteomes" id="UP001153069">
    <property type="component" value="Unassembled WGS sequence"/>
</dbReference>
<dbReference type="EMBL" id="CAICTM010000001">
    <property type="protein sequence ID" value="CAB9496054.1"/>
    <property type="molecule type" value="Genomic_DNA"/>
</dbReference>
<sequence>MTSTTATLTLTPPLCTPGYDVTGRCFVVTGGTQGLGLGIARSLKKQGATALVVVSRNATKGQQVCHELTSDTCQCHFVQADLGEPEQAQSVIPRAVELLATSATTMISGVVNAAAITERGNLQTTTVEGFDLQFAINVRAPFLITQAAAKHMMDNKIRGSIVNISSVASHGGAPFIMAYSASKAALNNLTQNNAAELAPQGIRVNAINMGWTVTENENQLQSKAMGDNWTQQADASVPLGRILRPEDVAATVGFLLSDSSAMMTGNIMNLHPEFPLGMLSLLDDEKKGR</sequence>
<dbReference type="GO" id="GO:0016616">
    <property type="term" value="F:oxidoreductase activity, acting on the CH-OH group of donors, NAD or NADP as acceptor"/>
    <property type="evidence" value="ECO:0007669"/>
    <property type="project" value="TreeGrafter"/>
</dbReference>
<comment type="similarity">
    <text evidence="1">Belongs to the short-chain dehydrogenases/reductases (SDR) family.</text>
</comment>
<comment type="caution">
    <text evidence="4">The sequence shown here is derived from an EMBL/GenBank/DDBJ whole genome shotgun (WGS) entry which is preliminary data.</text>
</comment>
<dbReference type="InterPro" id="IPR057326">
    <property type="entry name" value="KR_dom"/>
</dbReference>
<dbReference type="Gene3D" id="3.40.50.720">
    <property type="entry name" value="NAD(P)-binding Rossmann-like Domain"/>
    <property type="match status" value="1"/>
</dbReference>
<gene>
    <name evidence="4" type="ORF">SEMRO_1_G000330.1</name>
</gene>
<dbReference type="PRINTS" id="PR00080">
    <property type="entry name" value="SDRFAMILY"/>
</dbReference>
<protein>
    <submittedName>
        <fullName evidence="4">5-keto-D-gluconate 5-reductase</fullName>
    </submittedName>
</protein>
<accession>A0A9N8DAC5</accession>
<dbReference type="PRINTS" id="PR00081">
    <property type="entry name" value="GDHRDH"/>
</dbReference>
<keyword evidence="5" id="KW-1185">Reference proteome</keyword>
<dbReference type="OrthoDB" id="1393670at2759"/>
<dbReference type="PANTHER" id="PTHR42760:SF133">
    <property type="entry name" value="3-OXOACYL-[ACYL-CARRIER-PROTEIN] REDUCTASE"/>
    <property type="match status" value="1"/>
</dbReference>
<dbReference type="AlphaFoldDB" id="A0A9N8DAC5"/>
<evidence type="ECO:0000313" key="4">
    <source>
        <dbReference type="EMBL" id="CAB9496054.1"/>
    </source>
</evidence>